<proteinExistence type="predicted"/>
<dbReference type="Proteomes" id="UP000006462">
    <property type="component" value="Unassembled WGS sequence"/>
</dbReference>
<feature type="signal peptide" evidence="1">
    <location>
        <begin position="1"/>
        <end position="42"/>
    </location>
</feature>
<organism evidence="2 3">
    <name type="scientific">Pyramidobacter piscolens W5455</name>
    <dbReference type="NCBI Taxonomy" id="352165"/>
    <lineage>
        <taxon>Bacteria</taxon>
        <taxon>Thermotogati</taxon>
        <taxon>Synergistota</taxon>
        <taxon>Synergistia</taxon>
        <taxon>Synergistales</taxon>
        <taxon>Dethiosulfovibrionaceae</taxon>
        <taxon>Pyramidobacter</taxon>
    </lineage>
</organism>
<keyword evidence="3" id="KW-1185">Reference proteome</keyword>
<evidence type="ECO:0000313" key="3">
    <source>
        <dbReference type="Proteomes" id="UP000006462"/>
    </source>
</evidence>
<evidence type="ECO:0000313" key="2">
    <source>
        <dbReference type="EMBL" id="EFB91143.1"/>
    </source>
</evidence>
<sequence length="216" mass="24374">MNKIDVRRKIVFRYFFLGEELNMKKILLALLLAAVMGAGAGAAEIDDTIDGVWGVKFGTSVAEANRIMTEQNAAALLCEYSYVPNYHEAFYKVNFFGREGHLLLRFSKRGLFLARFAFIRAEQLPAAAPQRADVAENEHKNKKEKKYLAFSRNFTELNAMLTRKYGAPKAEYAADGAVSGYQWITGTFGRRSVALFENRSLSRNDTVLSYEDASRK</sequence>
<name>A0ABM9ZW20_9BACT</name>
<gene>
    <name evidence="2" type="ORF">HMPREF7215_1611</name>
</gene>
<feature type="chain" id="PRO_5046728719" evidence="1">
    <location>
        <begin position="43"/>
        <end position="216"/>
    </location>
</feature>
<reference evidence="2 3" key="1">
    <citation type="submission" date="2009-12" db="EMBL/GenBank/DDBJ databases">
        <authorList>
            <person name="Shrivastava S."/>
            <person name="Madupu R."/>
            <person name="Durkin A.S."/>
            <person name="Torralba M."/>
            <person name="Methe B."/>
            <person name="Sutton G.G."/>
            <person name="Strausberg R.L."/>
            <person name="Nelson K.E."/>
        </authorList>
    </citation>
    <scope>NUCLEOTIDE SEQUENCE [LARGE SCALE GENOMIC DNA]</scope>
    <source>
        <strain evidence="2 3">W5455</strain>
    </source>
</reference>
<comment type="caution">
    <text evidence="2">The sequence shown here is derived from an EMBL/GenBank/DDBJ whole genome shotgun (WGS) entry which is preliminary data.</text>
</comment>
<evidence type="ECO:0000256" key="1">
    <source>
        <dbReference type="SAM" id="SignalP"/>
    </source>
</evidence>
<accession>A0ABM9ZW20</accession>
<dbReference type="EMBL" id="ADFP01000049">
    <property type="protein sequence ID" value="EFB91143.1"/>
    <property type="molecule type" value="Genomic_DNA"/>
</dbReference>
<keyword evidence="1" id="KW-0732">Signal</keyword>
<protein>
    <submittedName>
        <fullName evidence="2">Uncharacterized protein</fullName>
    </submittedName>
</protein>